<protein>
    <submittedName>
        <fullName evidence="4">Multicopper oxidase family protein</fullName>
    </submittedName>
</protein>
<comment type="caution">
    <text evidence="4">The sequence shown here is derived from an EMBL/GenBank/DDBJ whole genome shotgun (WGS) entry which is preliminary data.</text>
</comment>
<feature type="domain" description="Plastocyanin-like" evidence="2">
    <location>
        <begin position="422"/>
        <end position="521"/>
    </location>
</feature>
<dbReference type="InterPro" id="IPR011706">
    <property type="entry name" value="Cu-oxidase_C"/>
</dbReference>
<proteinExistence type="inferred from homology"/>
<name>A0ABW3YEA9_9ACTN</name>
<gene>
    <name evidence="4" type="ORF">ACFQ4H_16950</name>
</gene>
<dbReference type="Gene3D" id="2.60.40.420">
    <property type="entry name" value="Cupredoxins - blue copper proteins"/>
    <property type="match status" value="3"/>
</dbReference>
<evidence type="ECO:0000313" key="5">
    <source>
        <dbReference type="Proteomes" id="UP001597260"/>
    </source>
</evidence>
<dbReference type="InterPro" id="IPR008972">
    <property type="entry name" value="Cupredoxin"/>
</dbReference>
<dbReference type="InterPro" id="IPR011707">
    <property type="entry name" value="Cu-oxidase-like_N"/>
</dbReference>
<reference evidence="5" key="1">
    <citation type="journal article" date="2019" name="Int. J. Syst. Evol. Microbiol.">
        <title>The Global Catalogue of Microorganisms (GCM) 10K type strain sequencing project: providing services to taxonomists for standard genome sequencing and annotation.</title>
        <authorList>
            <consortium name="The Broad Institute Genomics Platform"/>
            <consortium name="The Broad Institute Genome Sequencing Center for Infectious Disease"/>
            <person name="Wu L."/>
            <person name="Ma J."/>
        </authorList>
    </citation>
    <scope>NUCLEOTIDE SEQUENCE [LARGE SCALE GENOMIC DNA]</scope>
    <source>
        <strain evidence="5">JCM 31037</strain>
    </source>
</reference>
<evidence type="ECO:0000256" key="1">
    <source>
        <dbReference type="ARBA" id="ARBA00010609"/>
    </source>
</evidence>
<dbReference type="SUPFAM" id="SSF49503">
    <property type="entry name" value="Cupredoxins"/>
    <property type="match status" value="3"/>
</dbReference>
<feature type="domain" description="Plastocyanin-like" evidence="3">
    <location>
        <begin position="80"/>
        <end position="139"/>
    </location>
</feature>
<dbReference type="InterPro" id="IPR045087">
    <property type="entry name" value="Cu-oxidase_fam"/>
</dbReference>
<evidence type="ECO:0000313" key="4">
    <source>
        <dbReference type="EMBL" id="MFD1322788.1"/>
    </source>
</evidence>
<dbReference type="Pfam" id="PF07731">
    <property type="entry name" value="Cu-oxidase_2"/>
    <property type="match status" value="1"/>
</dbReference>
<dbReference type="PANTHER" id="PTHR48267:SF1">
    <property type="entry name" value="BILIRUBIN OXIDASE"/>
    <property type="match status" value="1"/>
</dbReference>
<dbReference type="EMBL" id="JBHTMP010000024">
    <property type="protein sequence ID" value="MFD1322788.1"/>
    <property type="molecule type" value="Genomic_DNA"/>
</dbReference>
<keyword evidence="5" id="KW-1185">Reference proteome</keyword>
<dbReference type="RefSeq" id="WP_377571942.1">
    <property type="nucleotide sequence ID" value="NZ_JBHTMP010000024.1"/>
</dbReference>
<dbReference type="Proteomes" id="UP001597260">
    <property type="component" value="Unassembled WGS sequence"/>
</dbReference>
<dbReference type="PANTHER" id="PTHR48267">
    <property type="entry name" value="CUPREDOXIN SUPERFAMILY PROTEIN"/>
    <property type="match status" value="1"/>
</dbReference>
<sequence>MGDRVPRRRLLRWGLGGITGLALPAVVATGAGVRLAMTAGHRSPPVRRFAVALPVPPVLRPVATEGGTDRYEVRQLPAEVEILPGLPTPIWGYEGIFPGPTIEARSGRPVAVRHRNHLTVPTVVHLHGGVTPADSDGYPLDLVLPVGRHDWPGHHVPDGPGGPGGTAGLAHGQRVYRYPNQQPAATLWYHDHRMDFTGPQVCRGLAGFYLLRDEAEENLPLPRGERELPLMICDRLFNEDGSFFYPSLDPELRDRPGVHALFADGVRGDTILVNGVPWPFVPVDGARYRLRILNASNARSYHLHLDPPPPGGAGLVQIGSDVGLLPRPVAHDSLYVGPGERYDVVVDFSRYPPGTSVLLGNGAGDGPTAEVLRFDVGPRVVDDSAIPERLGPDLEPLDVAGAVTTRTFRFLGGQGGLPATINLRTFEPDRLDARVRLGSTEIWRITVDPEHPFHLHLGHFRIVDRNGVPPEPQDGGWKDTVQVRAGEVRIAVRFTGHPGRYVLHCHNLEHGDMMMMANYEVV</sequence>
<organism evidence="4 5">
    <name type="scientific">Micromonospora sonneratiae</name>
    <dbReference type="NCBI Taxonomy" id="1184706"/>
    <lineage>
        <taxon>Bacteria</taxon>
        <taxon>Bacillati</taxon>
        <taxon>Actinomycetota</taxon>
        <taxon>Actinomycetes</taxon>
        <taxon>Micromonosporales</taxon>
        <taxon>Micromonosporaceae</taxon>
        <taxon>Micromonospora</taxon>
    </lineage>
</organism>
<dbReference type="Pfam" id="PF07732">
    <property type="entry name" value="Cu-oxidase_3"/>
    <property type="match status" value="2"/>
</dbReference>
<feature type="domain" description="Plastocyanin-like" evidence="3">
    <location>
        <begin position="169"/>
        <end position="215"/>
    </location>
</feature>
<evidence type="ECO:0000259" key="3">
    <source>
        <dbReference type="Pfam" id="PF07732"/>
    </source>
</evidence>
<evidence type="ECO:0000259" key="2">
    <source>
        <dbReference type="Pfam" id="PF07731"/>
    </source>
</evidence>
<comment type="similarity">
    <text evidence="1">Belongs to the multicopper oxidase family.</text>
</comment>
<accession>A0ABW3YEA9</accession>